<dbReference type="InterPro" id="IPR050300">
    <property type="entry name" value="GDXG_lipolytic_enzyme"/>
</dbReference>
<dbReference type="GO" id="GO:0016787">
    <property type="term" value="F:hydrolase activity"/>
    <property type="evidence" value="ECO:0007669"/>
    <property type="project" value="UniProtKB-KW"/>
</dbReference>
<evidence type="ECO:0000313" key="3">
    <source>
        <dbReference type="EMBL" id="SPD86036.1"/>
    </source>
</evidence>
<proteinExistence type="predicted"/>
<protein>
    <recommendedName>
        <fullName evidence="2">BD-FAE-like domain-containing protein</fullName>
    </recommendedName>
</protein>
<name>A0A2N9JF80_9ACTN</name>
<dbReference type="InterPro" id="IPR049492">
    <property type="entry name" value="BD-FAE-like_dom"/>
</dbReference>
<sequence>MSHEEFPHSTATAPGMRVVEAARGSLNVFVHLNVPYAIKSGRTLHLQIIQPSRDATFAEPSEVFSDRFPCVVFVQGSAWGEQALGASMAFWCRFAERGYTVAIVEYRPSSLAVFPAQVQDAKTAVRWLRTHADEYSIDTGRIVMAGDSSGGHTALMVHATQDLAQFDDEPGEPLDLKAFIDFYGPTDLGRLNAEPTTMDHSDPDSPEGRLLGGISPSSAPALVQQANPSSRVAADRPLAPLLMIHGSKDRLIPFAQSVYHYEALRSAHQPVELIQVRDGDHGIWPAIFSQPTADILDRFIQERTASAGA</sequence>
<dbReference type="Proteomes" id="UP000238164">
    <property type="component" value="Chromosome 1"/>
</dbReference>
<evidence type="ECO:0000256" key="1">
    <source>
        <dbReference type="ARBA" id="ARBA00022801"/>
    </source>
</evidence>
<gene>
    <name evidence="3" type="ORF">MPLG2_1000</name>
</gene>
<evidence type="ECO:0000313" key="4">
    <source>
        <dbReference type="Proteomes" id="UP000238164"/>
    </source>
</evidence>
<evidence type="ECO:0000259" key="2">
    <source>
        <dbReference type="Pfam" id="PF20434"/>
    </source>
</evidence>
<dbReference type="EMBL" id="LT985188">
    <property type="protein sequence ID" value="SPD86036.1"/>
    <property type="molecule type" value="Genomic_DNA"/>
</dbReference>
<dbReference type="Gene3D" id="3.40.50.1820">
    <property type="entry name" value="alpha/beta hydrolase"/>
    <property type="match status" value="1"/>
</dbReference>
<accession>A0A2N9JF80</accession>
<organism evidence="3 4">
    <name type="scientific">Micropruina glycogenica</name>
    <dbReference type="NCBI Taxonomy" id="75385"/>
    <lineage>
        <taxon>Bacteria</taxon>
        <taxon>Bacillati</taxon>
        <taxon>Actinomycetota</taxon>
        <taxon>Actinomycetes</taxon>
        <taxon>Propionibacteriales</taxon>
        <taxon>Nocardioidaceae</taxon>
        <taxon>Micropruina</taxon>
    </lineage>
</organism>
<dbReference type="InterPro" id="IPR029058">
    <property type="entry name" value="AB_hydrolase_fold"/>
</dbReference>
<keyword evidence="1" id="KW-0378">Hydrolase</keyword>
<dbReference type="KEGG" id="mgg:MPLG2_1000"/>
<feature type="domain" description="BD-FAE-like" evidence="2">
    <location>
        <begin position="65"/>
        <end position="263"/>
    </location>
</feature>
<keyword evidence="4" id="KW-1185">Reference proteome</keyword>
<dbReference type="Pfam" id="PF20434">
    <property type="entry name" value="BD-FAE"/>
    <property type="match status" value="1"/>
</dbReference>
<dbReference type="AlphaFoldDB" id="A0A2N9JF80"/>
<reference evidence="3 4" key="1">
    <citation type="submission" date="2018-02" db="EMBL/GenBank/DDBJ databases">
        <authorList>
            <person name="Cohen D.B."/>
            <person name="Kent A.D."/>
        </authorList>
    </citation>
    <scope>NUCLEOTIDE SEQUENCE [LARGE SCALE GENOMIC DNA]</scope>
    <source>
        <strain evidence="3">1</strain>
    </source>
</reference>
<dbReference type="SUPFAM" id="SSF53474">
    <property type="entry name" value="alpha/beta-Hydrolases"/>
    <property type="match status" value="1"/>
</dbReference>
<dbReference type="PANTHER" id="PTHR48081">
    <property type="entry name" value="AB HYDROLASE SUPERFAMILY PROTEIN C4A8.06C"/>
    <property type="match status" value="1"/>
</dbReference>
<dbReference type="PANTHER" id="PTHR48081:SF13">
    <property type="entry name" value="ALPHA_BETA HYDROLASE"/>
    <property type="match status" value="1"/>
</dbReference>